<comment type="caution">
    <text evidence="3">The sequence shown here is derived from an EMBL/GenBank/DDBJ whole genome shotgun (WGS) entry which is preliminary data.</text>
</comment>
<reference evidence="3 4" key="1">
    <citation type="submission" date="2020-08" db="EMBL/GenBank/DDBJ databases">
        <title>Genomic Encyclopedia of Type Strains, Phase IV (KMG-IV): sequencing the most valuable type-strain genomes for metagenomic binning, comparative biology and taxonomic classification.</title>
        <authorList>
            <person name="Goeker M."/>
        </authorList>
    </citation>
    <scope>NUCLEOTIDE SEQUENCE [LARGE SCALE GENOMIC DNA]</scope>
    <source>
        <strain evidence="3 4">YIM 65646</strain>
    </source>
</reference>
<feature type="domain" description="MDMPI C-terminal" evidence="1">
    <location>
        <begin position="143"/>
        <end position="240"/>
    </location>
</feature>
<accession>A0A841FSL6</accession>
<protein>
    <submittedName>
        <fullName evidence="3">Uncharacterized protein (TIGR03083 family)</fullName>
    </submittedName>
</protein>
<dbReference type="Gene3D" id="1.20.120.450">
    <property type="entry name" value="dinb family like domain"/>
    <property type="match status" value="1"/>
</dbReference>
<name>A0A841FSL6_9ACTN</name>
<dbReference type="SUPFAM" id="SSF109854">
    <property type="entry name" value="DinB/YfiT-like putative metalloenzymes"/>
    <property type="match status" value="1"/>
</dbReference>
<dbReference type="InterPro" id="IPR017517">
    <property type="entry name" value="Maleyloyr_isom"/>
</dbReference>
<evidence type="ECO:0000259" key="1">
    <source>
        <dbReference type="Pfam" id="PF07398"/>
    </source>
</evidence>
<dbReference type="Pfam" id="PF11716">
    <property type="entry name" value="MDMPI_N"/>
    <property type="match status" value="1"/>
</dbReference>
<dbReference type="PANTHER" id="PTHR40758:SF1">
    <property type="entry name" value="CONSERVED PROTEIN"/>
    <property type="match status" value="1"/>
</dbReference>
<keyword evidence="4" id="KW-1185">Reference proteome</keyword>
<proteinExistence type="predicted"/>
<dbReference type="InterPro" id="IPR010872">
    <property type="entry name" value="MDMPI_C-term_domain"/>
</dbReference>
<organism evidence="3 4">
    <name type="scientific">Phytomonospora endophytica</name>
    <dbReference type="NCBI Taxonomy" id="714109"/>
    <lineage>
        <taxon>Bacteria</taxon>
        <taxon>Bacillati</taxon>
        <taxon>Actinomycetota</taxon>
        <taxon>Actinomycetes</taxon>
        <taxon>Micromonosporales</taxon>
        <taxon>Micromonosporaceae</taxon>
        <taxon>Phytomonospora</taxon>
    </lineage>
</organism>
<evidence type="ECO:0000259" key="2">
    <source>
        <dbReference type="Pfam" id="PF11716"/>
    </source>
</evidence>
<dbReference type="InterPro" id="IPR024344">
    <property type="entry name" value="MDMPI_metal-binding"/>
</dbReference>
<dbReference type="GO" id="GO:0046872">
    <property type="term" value="F:metal ion binding"/>
    <property type="evidence" value="ECO:0007669"/>
    <property type="project" value="InterPro"/>
</dbReference>
<dbReference type="Proteomes" id="UP000548476">
    <property type="component" value="Unassembled WGS sequence"/>
</dbReference>
<dbReference type="GO" id="GO:0005886">
    <property type="term" value="C:plasma membrane"/>
    <property type="evidence" value="ECO:0007669"/>
    <property type="project" value="TreeGrafter"/>
</dbReference>
<dbReference type="Pfam" id="PF07398">
    <property type="entry name" value="MDMPI_C"/>
    <property type="match status" value="1"/>
</dbReference>
<dbReference type="InterPro" id="IPR034660">
    <property type="entry name" value="DinB/YfiT-like"/>
</dbReference>
<dbReference type="EMBL" id="JACHGT010000008">
    <property type="protein sequence ID" value="MBB6036307.1"/>
    <property type="molecule type" value="Genomic_DNA"/>
</dbReference>
<gene>
    <name evidence="3" type="ORF">HNR73_004175</name>
</gene>
<dbReference type="NCBIfam" id="TIGR03083">
    <property type="entry name" value="maleylpyruvate isomerase family mycothiol-dependent enzyme"/>
    <property type="match status" value="1"/>
</dbReference>
<evidence type="ECO:0000313" key="3">
    <source>
        <dbReference type="EMBL" id="MBB6036307.1"/>
    </source>
</evidence>
<dbReference type="PANTHER" id="PTHR40758">
    <property type="entry name" value="CONSERVED PROTEIN"/>
    <property type="match status" value="1"/>
</dbReference>
<evidence type="ECO:0000313" key="4">
    <source>
        <dbReference type="Proteomes" id="UP000548476"/>
    </source>
</evidence>
<sequence>MANWDKGDYLDALHRDATAFRAVLLPDTLDSAVPPCPTWTVRDLAAHLGWVHRWIAGIVKRATLDRPERPASESPEDVAGYFDAAYAELSATFQAMPEDGPAWNWAPQPKTAMFWVRRAAHETAVHRWDAQIAVGVTEPIDTELAADGVDEVLDTWLPAGRRLATEHADGLVHLVAADAEAEWFVRLRGERVAVLDAFSVDADEPVTTRVTGAASDLDLALWGRVPFDLLSIEGDQGLLSALRTDDGSVTPLN</sequence>
<feature type="domain" description="Mycothiol-dependent maleylpyruvate isomerase metal-binding" evidence="2">
    <location>
        <begin position="10"/>
        <end position="131"/>
    </location>
</feature>
<dbReference type="AlphaFoldDB" id="A0A841FSL6"/>